<keyword evidence="2" id="KW-0560">Oxidoreductase</keyword>
<dbReference type="InterPro" id="IPR051609">
    <property type="entry name" value="NmrA/Isoflavone_reductase-like"/>
</dbReference>
<evidence type="ECO:0000256" key="2">
    <source>
        <dbReference type="ARBA" id="ARBA00023002"/>
    </source>
</evidence>
<evidence type="ECO:0000313" key="4">
    <source>
        <dbReference type="Proteomes" id="UP001610563"/>
    </source>
</evidence>
<dbReference type="InterPro" id="IPR036291">
    <property type="entry name" value="NAD(P)-bd_dom_sf"/>
</dbReference>
<name>A0ABR4G6S4_9EURO</name>
<dbReference type="PANTHER" id="PTHR47706:SF2">
    <property type="entry name" value="ISOFLAVONE REDUCTASE FAMILY PROTEIN (AFU_ORTHOLOGUE AFUA_2G05290)"/>
    <property type="match status" value="1"/>
</dbReference>
<evidence type="ECO:0000313" key="3">
    <source>
        <dbReference type="EMBL" id="KAL2794725.1"/>
    </source>
</evidence>
<protein>
    <recommendedName>
        <fullName evidence="5">NmrA-like domain-containing protein</fullName>
    </recommendedName>
</protein>
<dbReference type="Proteomes" id="UP001610563">
    <property type="component" value="Unassembled WGS sequence"/>
</dbReference>
<gene>
    <name evidence="3" type="ORF">BJX66DRAFT_303373</name>
</gene>
<evidence type="ECO:0000256" key="1">
    <source>
        <dbReference type="ARBA" id="ARBA00022857"/>
    </source>
</evidence>
<proteinExistence type="predicted"/>
<dbReference type="SUPFAM" id="SSF51735">
    <property type="entry name" value="NAD(P)-binding Rossmann-fold domains"/>
    <property type="match status" value="1"/>
</dbReference>
<dbReference type="PANTHER" id="PTHR47706">
    <property type="entry name" value="NMRA-LIKE FAMILY PROTEIN"/>
    <property type="match status" value="1"/>
</dbReference>
<organism evidence="3 4">
    <name type="scientific">Aspergillus keveii</name>
    <dbReference type="NCBI Taxonomy" id="714993"/>
    <lineage>
        <taxon>Eukaryota</taxon>
        <taxon>Fungi</taxon>
        <taxon>Dikarya</taxon>
        <taxon>Ascomycota</taxon>
        <taxon>Pezizomycotina</taxon>
        <taxon>Eurotiomycetes</taxon>
        <taxon>Eurotiomycetidae</taxon>
        <taxon>Eurotiales</taxon>
        <taxon>Aspergillaceae</taxon>
        <taxon>Aspergillus</taxon>
        <taxon>Aspergillus subgen. Nidulantes</taxon>
    </lineage>
</organism>
<keyword evidence="4" id="KW-1185">Reference proteome</keyword>
<accession>A0ABR4G6S4</accession>
<dbReference type="Gene3D" id="3.40.50.720">
    <property type="entry name" value="NAD(P)-binding Rossmann-like Domain"/>
    <property type="match status" value="2"/>
</dbReference>
<keyword evidence="1" id="KW-0521">NADP</keyword>
<reference evidence="3 4" key="1">
    <citation type="submission" date="2024-07" db="EMBL/GenBank/DDBJ databases">
        <title>Section-level genome sequencing and comparative genomics of Aspergillus sections Usti and Cavernicolus.</title>
        <authorList>
            <consortium name="Lawrence Berkeley National Laboratory"/>
            <person name="Nybo J.L."/>
            <person name="Vesth T.C."/>
            <person name="Theobald S."/>
            <person name="Frisvad J.C."/>
            <person name="Larsen T.O."/>
            <person name="Kjaerboelling I."/>
            <person name="Rothschild-Mancinelli K."/>
            <person name="Lyhne E.K."/>
            <person name="Kogle M.E."/>
            <person name="Barry K."/>
            <person name="Clum A."/>
            <person name="Na H."/>
            <person name="Ledsgaard L."/>
            <person name="Lin J."/>
            <person name="Lipzen A."/>
            <person name="Kuo A."/>
            <person name="Riley R."/>
            <person name="Mondo S."/>
            <person name="Labutti K."/>
            <person name="Haridas S."/>
            <person name="Pangalinan J."/>
            <person name="Salamov A.A."/>
            <person name="Simmons B.A."/>
            <person name="Magnuson J.K."/>
            <person name="Chen J."/>
            <person name="Drula E."/>
            <person name="Henrissat B."/>
            <person name="Wiebenga A."/>
            <person name="Lubbers R.J."/>
            <person name="Gomes A.C."/>
            <person name="Makela M.R."/>
            <person name="Stajich J."/>
            <person name="Grigoriev I.V."/>
            <person name="Mortensen U.H."/>
            <person name="De Vries R.P."/>
            <person name="Baker S.E."/>
            <person name="Andersen M.R."/>
        </authorList>
    </citation>
    <scope>NUCLEOTIDE SEQUENCE [LARGE SCALE GENOMIC DNA]</scope>
    <source>
        <strain evidence="3 4">CBS 209.92</strain>
    </source>
</reference>
<sequence length="354" mass="39160">MPTLGLAGGTSPSLGRAIVTALVSAPHGPRWNIVILSRSHHRPLWLRAIDPSSLRAQVQSVDYLSVDSLTRALESVDTLISVTSAIDGSQRQIQLNLLQAAVKAGCARFAPSQWGFGPTGMEAVSTTKEVVEGVWEECLKFRNKIECTRFNHGSYMNYLGHGIFPDPQPEMYEDEQLIRLKEGGGYAKGEDEACQGLHRQGDMKDGSGAFLISLKNKIAELPQRDDGKWPRITLTMMRDVGNFVAHSLELPKWEPSMTIVGETLTMGELLAHAEAVARCKLDVTTVTSADLGQRKLEALSSGDFMAQLWAELKLGYCRDRLDEGYLEPVVNRLCPEVKPTSVKEYLQRYWADAE</sequence>
<dbReference type="Gene3D" id="3.90.25.10">
    <property type="entry name" value="UDP-galactose 4-epimerase, domain 1"/>
    <property type="match status" value="1"/>
</dbReference>
<dbReference type="EMBL" id="JBFTWV010000042">
    <property type="protein sequence ID" value="KAL2794725.1"/>
    <property type="molecule type" value="Genomic_DNA"/>
</dbReference>
<evidence type="ECO:0008006" key="5">
    <source>
        <dbReference type="Google" id="ProtNLM"/>
    </source>
</evidence>
<comment type="caution">
    <text evidence="3">The sequence shown here is derived from an EMBL/GenBank/DDBJ whole genome shotgun (WGS) entry which is preliminary data.</text>
</comment>